<proteinExistence type="inferred from homology"/>
<comment type="subunit">
    <text evidence="4 8">Homododecamer.</text>
</comment>
<evidence type="ECO:0000256" key="5">
    <source>
        <dbReference type="ARBA" id="ARBA00012060"/>
    </source>
</evidence>
<feature type="active site" description="Proton donor" evidence="8">
    <location>
        <position position="100"/>
    </location>
</feature>
<evidence type="ECO:0000313" key="9">
    <source>
        <dbReference type="EMBL" id="MCT2041972.1"/>
    </source>
</evidence>
<keyword evidence="6 8" id="KW-0057">Aromatic amino acid biosynthesis</keyword>
<dbReference type="InterPro" id="IPR036441">
    <property type="entry name" value="DHquinase_II_sf"/>
</dbReference>
<dbReference type="HAMAP" id="MF_00169">
    <property type="entry name" value="AroQ"/>
    <property type="match status" value="1"/>
</dbReference>
<dbReference type="EMBL" id="JALXSQ010000003">
    <property type="protein sequence ID" value="MCT2041972.1"/>
    <property type="molecule type" value="Genomic_DNA"/>
</dbReference>
<evidence type="ECO:0000256" key="7">
    <source>
        <dbReference type="ARBA" id="ARBA00023239"/>
    </source>
</evidence>
<reference evidence="9 10" key="1">
    <citation type="submission" date="2022-04" db="EMBL/GenBank/DDBJ databases">
        <title>Human microbiome associated bacterial genomes.</title>
        <authorList>
            <person name="Sandstrom S."/>
            <person name="Salamzade R."/>
            <person name="Kalan L.R."/>
        </authorList>
    </citation>
    <scope>NUCLEOTIDE SEQUENCE [LARGE SCALE GENOMIC DNA]</scope>
    <source>
        <strain evidence="10">p3-SID1799</strain>
    </source>
</reference>
<dbReference type="Gene3D" id="3.40.50.9100">
    <property type="entry name" value="Dehydroquinase, class II"/>
    <property type="match status" value="1"/>
</dbReference>
<accession>A0ABT2HUH5</accession>
<dbReference type="Proteomes" id="UP001525379">
    <property type="component" value="Unassembled WGS sequence"/>
</dbReference>
<comment type="caution">
    <text evidence="9">The sequence shown here is derived from an EMBL/GenBank/DDBJ whole genome shotgun (WGS) entry which is preliminary data.</text>
</comment>
<comment type="similarity">
    <text evidence="3 8">Belongs to the type-II 3-dehydroquinase family.</text>
</comment>
<keyword evidence="10" id="KW-1185">Reference proteome</keyword>
<dbReference type="CDD" id="cd00466">
    <property type="entry name" value="DHQase_II"/>
    <property type="match status" value="1"/>
</dbReference>
<name>A0ABT2HUH5_9MICO</name>
<evidence type="ECO:0000256" key="2">
    <source>
        <dbReference type="ARBA" id="ARBA00004902"/>
    </source>
</evidence>
<dbReference type="Pfam" id="PF01220">
    <property type="entry name" value="DHquinase_II"/>
    <property type="match status" value="1"/>
</dbReference>
<keyword evidence="7 8" id="KW-0456">Lyase</keyword>
<feature type="active site" description="Proton acceptor" evidence="8">
    <location>
        <position position="22"/>
    </location>
</feature>
<keyword evidence="8" id="KW-0028">Amino-acid biosynthesis</keyword>
<feature type="binding site" evidence="8">
    <location>
        <position position="111"/>
    </location>
    <ligand>
        <name>substrate</name>
    </ligand>
</feature>
<dbReference type="InterPro" id="IPR018509">
    <property type="entry name" value="DHquinase_II_CS"/>
</dbReference>
<dbReference type="NCBIfam" id="NF003807">
    <property type="entry name" value="PRK05395.1-4"/>
    <property type="match status" value="1"/>
</dbReference>
<evidence type="ECO:0000256" key="8">
    <source>
        <dbReference type="HAMAP-Rule" id="MF_00169"/>
    </source>
</evidence>
<sequence length="143" mass="15228">MRILVLNGPNLNRLGTREPGIYGALSEQDILERLKAEAPEVEWRHVQSQHEGVLIEALHEAADTGTHVIFNPAGYTHTSVSLRDAVALTVEAGSLVVEVHLSNPAARESFRHTSLISAVASGTIAGFGAGSYSAALHVIRSAQ</sequence>
<feature type="binding site" evidence="8">
    <location>
        <position position="77"/>
    </location>
    <ligand>
        <name>substrate</name>
    </ligand>
</feature>
<comment type="pathway">
    <text evidence="2 8">Metabolic intermediate biosynthesis; chorismate biosynthesis; chorismate from D-erythrose 4-phosphate and phosphoenolpyruvate: step 3/7.</text>
</comment>
<protein>
    <recommendedName>
        <fullName evidence="5 8">3-dehydroquinate dehydratase</fullName>
        <shortName evidence="8">3-dehydroquinase</shortName>
        <ecNumber evidence="5 8">4.2.1.10</ecNumber>
    </recommendedName>
    <alternativeName>
        <fullName evidence="8">Type II DHQase</fullName>
    </alternativeName>
</protein>
<dbReference type="PANTHER" id="PTHR21272:SF3">
    <property type="entry name" value="CATABOLIC 3-DEHYDROQUINASE"/>
    <property type="match status" value="1"/>
</dbReference>
<organism evidence="9 10">
    <name type="scientific">Pseudoclavibacter albus</name>
    <dbReference type="NCBI Taxonomy" id="272241"/>
    <lineage>
        <taxon>Bacteria</taxon>
        <taxon>Bacillati</taxon>
        <taxon>Actinomycetota</taxon>
        <taxon>Actinomycetes</taxon>
        <taxon>Micrococcales</taxon>
        <taxon>Microbacteriaceae</taxon>
        <taxon>Pseudoclavibacter</taxon>
    </lineage>
</organism>
<evidence type="ECO:0000256" key="4">
    <source>
        <dbReference type="ARBA" id="ARBA00011193"/>
    </source>
</evidence>
<feature type="binding site" evidence="8">
    <location>
        <position position="71"/>
    </location>
    <ligand>
        <name>substrate</name>
    </ligand>
</feature>
<evidence type="ECO:0000313" key="10">
    <source>
        <dbReference type="Proteomes" id="UP001525379"/>
    </source>
</evidence>
<evidence type="ECO:0000256" key="6">
    <source>
        <dbReference type="ARBA" id="ARBA00023141"/>
    </source>
</evidence>
<feature type="binding site" evidence="8">
    <location>
        <begin position="101"/>
        <end position="102"/>
    </location>
    <ligand>
        <name>substrate</name>
    </ligand>
</feature>
<evidence type="ECO:0000256" key="3">
    <source>
        <dbReference type="ARBA" id="ARBA00011037"/>
    </source>
</evidence>
<evidence type="ECO:0000256" key="1">
    <source>
        <dbReference type="ARBA" id="ARBA00001864"/>
    </source>
</evidence>
<dbReference type="RefSeq" id="WP_206394787.1">
    <property type="nucleotide sequence ID" value="NZ_JAFDPW010000001.1"/>
</dbReference>
<feature type="binding site" evidence="8">
    <location>
        <position position="84"/>
    </location>
    <ligand>
        <name>substrate</name>
    </ligand>
</feature>
<dbReference type="PROSITE" id="PS01029">
    <property type="entry name" value="DEHYDROQUINASE_II"/>
    <property type="match status" value="1"/>
</dbReference>
<dbReference type="PANTHER" id="PTHR21272">
    <property type="entry name" value="CATABOLIC 3-DEHYDROQUINASE"/>
    <property type="match status" value="1"/>
</dbReference>
<dbReference type="SUPFAM" id="SSF52304">
    <property type="entry name" value="Type II 3-dehydroquinate dehydratase"/>
    <property type="match status" value="1"/>
</dbReference>
<gene>
    <name evidence="8" type="primary">aroQ</name>
    <name evidence="9" type="ORF">M3D15_01250</name>
</gene>
<feature type="site" description="Transition state stabilizer" evidence="8">
    <location>
        <position position="17"/>
    </location>
</feature>
<comment type="catalytic activity">
    <reaction evidence="1 8">
        <text>3-dehydroquinate = 3-dehydroshikimate + H2O</text>
        <dbReference type="Rhea" id="RHEA:21096"/>
        <dbReference type="ChEBI" id="CHEBI:15377"/>
        <dbReference type="ChEBI" id="CHEBI:16630"/>
        <dbReference type="ChEBI" id="CHEBI:32364"/>
        <dbReference type="EC" id="4.2.1.10"/>
    </reaction>
</comment>
<comment type="function">
    <text evidence="8">Catalyzes a trans-dehydration via an enolate intermediate.</text>
</comment>
<dbReference type="EC" id="4.2.1.10" evidence="5 8"/>
<dbReference type="NCBIfam" id="NF003805">
    <property type="entry name" value="PRK05395.1-2"/>
    <property type="match status" value="1"/>
</dbReference>
<dbReference type="InterPro" id="IPR001874">
    <property type="entry name" value="DHquinase_II"/>
</dbReference>
<dbReference type="PIRSF" id="PIRSF001399">
    <property type="entry name" value="DHquinase_II"/>
    <property type="match status" value="1"/>
</dbReference>